<dbReference type="EMBL" id="PYDT01000001">
    <property type="protein sequence ID" value="THU71974.1"/>
    <property type="molecule type" value="Genomic_DNA"/>
</dbReference>
<gene>
    <name evidence="4" type="ORF">C4D60_Mb04t07210</name>
</gene>
<evidence type="ECO:0000313" key="4">
    <source>
        <dbReference type="EMBL" id="THU71974.1"/>
    </source>
</evidence>
<dbReference type="PANTHER" id="PTHR31174:SF7">
    <property type="entry name" value="LATE EMBRYOGENESIS ABUNDANT PROTEIN 31-RELATED"/>
    <property type="match status" value="1"/>
</dbReference>
<keyword evidence="5" id="KW-1185">Reference proteome</keyword>
<name>A0A4S8KA94_MUSBA</name>
<dbReference type="InterPro" id="IPR042971">
    <property type="entry name" value="LEA_SMP"/>
</dbReference>
<keyword evidence="2" id="KW-0677">Repeat</keyword>
<evidence type="ECO:0000256" key="1">
    <source>
        <dbReference type="ARBA" id="ARBA00010733"/>
    </source>
</evidence>
<sequence>MSDAAAIEAAESAATGLNTVLRGSTAAAAQSVAILNARVSRDEDKTKLRDVLQVASIDHPTTYACCSLVLQGRLADARGSTSTI</sequence>
<accession>A0A4S8KA94</accession>
<dbReference type="AlphaFoldDB" id="A0A4S8KA94"/>
<protein>
    <recommendedName>
        <fullName evidence="3">SMP domain-containing protein</fullName>
    </recommendedName>
</protein>
<organism evidence="4 5">
    <name type="scientific">Musa balbisiana</name>
    <name type="common">Banana</name>
    <dbReference type="NCBI Taxonomy" id="52838"/>
    <lineage>
        <taxon>Eukaryota</taxon>
        <taxon>Viridiplantae</taxon>
        <taxon>Streptophyta</taxon>
        <taxon>Embryophyta</taxon>
        <taxon>Tracheophyta</taxon>
        <taxon>Spermatophyta</taxon>
        <taxon>Magnoliopsida</taxon>
        <taxon>Liliopsida</taxon>
        <taxon>Zingiberales</taxon>
        <taxon>Musaceae</taxon>
        <taxon>Musa</taxon>
    </lineage>
</organism>
<reference evidence="4 5" key="1">
    <citation type="journal article" date="2019" name="Nat. Plants">
        <title>Genome sequencing of Musa balbisiana reveals subgenome evolution and function divergence in polyploid bananas.</title>
        <authorList>
            <person name="Yao X."/>
        </authorList>
    </citation>
    <scope>NUCLEOTIDE SEQUENCE [LARGE SCALE GENOMIC DNA]</scope>
    <source>
        <strain evidence="5">cv. DH-PKW</strain>
        <tissue evidence="4">Leaves</tissue>
    </source>
</reference>
<evidence type="ECO:0000313" key="5">
    <source>
        <dbReference type="Proteomes" id="UP000317650"/>
    </source>
</evidence>
<comment type="similarity">
    <text evidence="1">Belongs to the LEA type SMP family.</text>
</comment>
<dbReference type="Proteomes" id="UP000317650">
    <property type="component" value="Chromosome 4"/>
</dbReference>
<evidence type="ECO:0000259" key="3">
    <source>
        <dbReference type="Pfam" id="PF04927"/>
    </source>
</evidence>
<dbReference type="InterPro" id="IPR007011">
    <property type="entry name" value="LEA_SMP_dom"/>
</dbReference>
<comment type="caution">
    <text evidence="4">The sequence shown here is derived from an EMBL/GenBank/DDBJ whole genome shotgun (WGS) entry which is preliminary data.</text>
</comment>
<proteinExistence type="inferred from homology"/>
<evidence type="ECO:0000256" key="2">
    <source>
        <dbReference type="ARBA" id="ARBA00022737"/>
    </source>
</evidence>
<feature type="domain" description="SMP" evidence="3">
    <location>
        <begin position="2"/>
        <end position="38"/>
    </location>
</feature>
<dbReference type="Pfam" id="PF04927">
    <property type="entry name" value="SMP"/>
    <property type="match status" value="1"/>
</dbReference>
<dbReference type="PANTHER" id="PTHR31174">
    <property type="entry name" value="SEED MATURATION FAMILY PROTEIN"/>
    <property type="match status" value="1"/>
</dbReference>